<keyword evidence="2" id="KW-0520">NAD</keyword>
<dbReference type="SUPFAM" id="SSF51735">
    <property type="entry name" value="NAD(P)-binding Rossmann-fold domains"/>
    <property type="match status" value="1"/>
</dbReference>
<protein>
    <submittedName>
        <fullName evidence="4">Phosphoglycerate dehydrogenase-like enzyme</fullName>
    </submittedName>
</protein>
<gene>
    <name evidence="4" type="ORF">LV89_02754</name>
</gene>
<keyword evidence="1" id="KW-0560">Oxidoreductase</keyword>
<dbReference type="AlphaFoldDB" id="A0A316E665"/>
<dbReference type="OrthoDB" id="9805416at2"/>
<keyword evidence="5" id="KW-1185">Reference proteome</keyword>
<dbReference type="PANTHER" id="PTHR43333:SF1">
    <property type="entry name" value="D-ISOMER SPECIFIC 2-HYDROXYACID DEHYDROGENASE NAD-BINDING DOMAIN-CONTAINING PROTEIN"/>
    <property type="match status" value="1"/>
</dbReference>
<dbReference type="SUPFAM" id="SSF52283">
    <property type="entry name" value="Formate/glycerate dehydrogenase catalytic domain-like"/>
    <property type="match status" value="1"/>
</dbReference>
<sequence length="305" mass="34201">MKIYIHTKFQESIYQQFRDGLEPKYEVIFGDGEVSESLKEQFLTCDICYGNVPLDWLNTSSQLKWLQLNSTGLDPYQQLTEYQFQLTNLKGFFGQSVAETTLAGILAVYRRIDELTRLQTKNEWVGTPIRETLHLLHKAKVVILGSGAIGLKTKQLLSGFECKTTVLNSKTISQLADYLPTTDILIATLPETKETIGLINKTYLDMLKPSALFVNVGRGSAVDESALIEILKEEKILGAVLDVTEIEPLPTESPLWNLPNVLLTQHSSGGWAEESAEKVVFFLNNLAHFEKGEELVNNVDLVKGY</sequence>
<dbReference type="Pfam" id="PF02826">
    <property type="entry name" value="2-Hacid_dh_C"/>
    <property type="match status" value="1"/>
</dbReference>
<evidence type="ECO:0000259" key="3">
    <source>
        <dbReference type="Pfam" id="PF02826"/>
    </source>
</evidence>
<evidence type="ECO:0000313" key="5">
    <source>
        <dbReference type="Proteomes" id="UP000245489"/>
    </source>
</evidence>
<dbReference type="EMBL" id="QGGO01000014">
    <property type="protein sequence ID" value="PWK25128.1"/>
    <property type="molecule type" value="Genomic_DNA"/>
</dbReference>
<evidence type="ECO:0000256" key="2">
    <source>
        <dbReference type="ARBA" id="ARBA00023027"/>
    </source>
</evidence>
<dbReference type="PANTHER" id="PTHR43333">
    <property type="entry name" value="2-HACID_DH_C DOMAIN-CONTAINING PROTEIN"/>
    <property type="match status" value="1"/>
</dbReference>
<feature type="domain" description="D-isomer specific 2-hydroxyacid dehydrogenase NAD-binding" evidence="3">
    <location>
        <begin position="103"/>
        <end position="267"/>
    </location>
</feature>
<evidence type="ECO:0000256" key="1">
    <source>
        <dbReference type="ARBA" id="ARBA00023002"/>
    </source>
</evidence>
<proteinExistence type="predicted"/>
<reference evidence="4 5" key="1">
    <citation type="submission" date="2018-05" db="EMBL/GenBank/DDBJ databases">
        <title>Genomic Encyclopedia of Archaeal and Bacterial Type Strains, Phase II (KMG-II): from individual species to whole genera.</title>
        <authorList>
            <person name="Goeker M."/>
        </authorList>
    </citation>
    <scope>NUCLEOTIDE SEQUENCE [LARGE SCALE GENOMIC DNA]</scope>
    <source>
        <strain evidence="4 5">DSM 22214</strain>
    </source>
</reference>
<organism evidence="4 5">
    <name type="scientific">Arcicella aurantiaca</name>
    <dbReference type="NCBI Taxonomy" id="591202"/>
    <lineage>
        <taxon>Bacteria</taxon>
        <taxon>Pseudomonadati</taxon>
        <taxon>Bacteroidota</taxon>
        <taxon>Cytophagia</taxon>
        <taxon>Cytophagales</taxon>
        <taxon>Flectobacillaceae</taxon>
        <taxon>Arcicella</taxon>
    </lineage>
</organism>
<comment type="caution">
    <text evidence="4">The sequence shown here is derived from an EMBL/GenBank/DDBJ whole genome shotgun (WGS) entry which is preliminary data.</text>
</comment>
<dbReference type="Proteomes" id="UP000245489">
    <property type="component" value="Unassembled WGS sequence"/>
</dbReference>
<dbReference type="RefSeq" id="WP_109743478.1">
    <property type="nucleotide sequence ID" value="NZ_QGGO01000014.1"/>
</dbReference>
<dbReference type="Gene3D" id="3.40.50.720">
    <property type="entry name" value="NAD(P)-binding Rossmann-like Domain"/>
    <property type="match status" value="2"/>
</dbReference>
<dbReference type="InterPro" id="IPR006140">
    <property type="entry name" value="D-isomer_DH_NAD-bd"/>
</dbReference>
<accession>A0A316E665</accession>
<dbReference type="GO" id="GO:0016491">
    <property type="term" value="F:oxidoreductase activity"/>
    <property type="evidence" value="ECO:0007669"/>
    <property type="project" value="UniProtKB-KW"/>
</dbReference>
<dbReference type="CDD" id="cd05300">
    <property type="entry name" value="2-Hacid_dh_1"/>
    <property type="match status" value="1"/>
</dbReference>
<evidence type="ECO:0000313" key="4">
    <source>
        <dbReference type="EMBL" id="PWK25128.1"/>
    </source>
</evidence>
<dbReference type="GO" id="GO:0051287">
    <property type="term" value="F:NAD binding"/>
    <property type="evidence" value="ECO:0007669"/>
    <property type="project" value="InterPro"/>
</dbReference>
<name>A0A316E665_9BACT</name>
<dbReference type="InterPro" id="IPR036291">
    <property type="entry name" value="NAD(P)-bd_dom_sf"/>
</dbReference>